<dbReference type="OrthoDB" id="9789603at2"/>
<dbReference type="PANTHER" id="PTHR43877">
    <property type="entry name" value="AMINOALKYLPHOSPHONATE N-ACETYLTRANSFERASE-RELATED-RELATED"/>
    <property type="match status" value="1"/>
</dbReference>
<dbReference type="InterPro" id="IPR050832">
    <property type="entry name" value="Bact_Acetyltransf"/>
</dbReference>
<evidence type="ECO:0000313" key="4">
    <source>
        <dbReference type="EMBL" id="TKV58592.1"/>
    </source>
</evidence>
<dbReference type="AlphaFoldDB" id="A0A4U6QEZ0"/>
<dbReference type="Pfam" id="PF00583">
    <property type="entry name" value="Acetyltransf_1"/>
    <property type="match status" value="1"/>
</dbReference>
<sequence>MLDRLAVPVAVHTPAGPLTIRRARPDDVRTIMTLLADDAVGARRGDVIDPQDEPIYAAALQRVLADPGNDLVIAEREGQVIGTLQLTLIPGMSRLGSDRVIVEAVRVASSERSAGIGAALLRWVMHDAAVQLGAGLVQLTSDAARTDARRFYLRLGFVDSHVGFKYLLPAAAR</sequence>
<dbReference type="InterPro" id="IPR016181">
    <property type="entry name" value="Acyl_CoA_acyltransferase"/>
</dbReference>
<dbReference type="InterPro" id="IPR000182">
    <property type="entry name" value="GNAT_dom"/>
</dbReference>
<dbReference type="Gene3D" id="3.40.630.30">
    <property type="match status" value="1"/>
</dbReference>
<keyword evidence="5" id="KW-1185">Reference proteome</keyword>
<organism evidence="4 5">
    <name type="scientific">Nakamurella flava</name>
    <dbReference type="NCBI Taxonomy" id="2576308"/>
    <lineage>
        <taxon>Bacteria</taxon>
        <taxon>Bacillati</taxon>
        <taxon>Actinomycetota</taxon>
        <taxon>Actinomycetes</taxon>
        <taxon>Nakamurellales</taxon>
        <taxon>Nakamurellaceae</taxon>
        <taxon>Nakamurella</taxon>
    </lineage>
</organism>
<dbReference type="Proteomes" id="UP000306985">
    <property type="component" value="Unassembled WGS sequence"/>
</dbReference>
<name>A0A4U6QEZ0_9ACTN</name>
<dbReference type="CDD" id="cd04301">
    <property type="entry name" value="NAT_SF"/>
    <property type="match status" value="1"/>
</dbReference>
<dbReference type="RefSeq" id="WP_137450254.1">
    <property type="nucleotide sequence ID" value="NZ_SZZH01000003.1"/>
</dbReference>
<keyword evidence="1 4" id="KW-0808">Transferase</keyword>
<dbReference type="EMBL" id="SZZH01000003">
    <property type="protein sequence ID" value="TKV58592.1"/>
    <property type="molecule type" value="Genomic_DNA"/>
</dbReference>
<evidence type="ECO:0000313" key="5">
    <source>
        <dbReference type="Proteomes" id="UP000306985"/>
    </source>
</evidence>
<comment type="caution">
    <text evidence="4">The sequence shown here is derived from an EMBL/GenBank/DDBJ whole genome shotgun (WGS) entry which is preliminary data.</text>
</comment>
<evidence type="ECO:0000259" key="3">
    <source>
        <dbReference type="PROSITE" id="PS51186"/>
    </source>
</evidence>
<accession>A0A4U6QEZ0</accession>
<evidence type="ECO:0000256" key="1">
    <source>
        <dbReference type="ARBA" id="ARBA00022679"/>
    </source>
</evidence>
<keyword evidence="2" id="KW-0012">Acyltransferase</keyword>
<evidence type="ECO:0000256" key="2">
    <source>
        <dbReference type="ARBA" id="ARBA00023315"/>
    </source>
</evidence>
<proteinExistence type="predicted"/>
<protein>
    <submittedName>
        <fullName evidence="4">GNAT family N-acetyltransferase</fullName>
    </submittedName>
</protein>
<dbReference type="PANTHER" id="PTHR43877:SF2">
    <property type="entry name" value="AMINOALKYLPHOSPHONATE N-ACETYLTRANSFERASE-RELATED"/>
    <property type="match status" value="1"/>
</dbReference>
<dbReference type="PROSITE" id="PS51186">
    <property type="entry name" value="GNAT"/>
    <property type="match status" value="1"/>
</dbReference>
<gene>
    <name evidence="4" type="ORF">FDO65_13725</name>
</gene>
<feature type="domain" description="N-acetyltransferase" evidence="3">
    <location>
        <begin position="18"/>
        <end position="173"/>
    </location>
</feature>
<dbReference type="SUPFAM" id="SSF55729">
    <property type="entry name" value="Acyl-CoA N-acyltransferases (Nat)"/>
    <property type="match status" value="1"/>
</dbReference>
<reference evidence="4 5" key="1">
    <citation type="submission" date="2019-05" db="EMBL/GenBank/DDBJ databases">
        <title>Nakamurella sp. N5BH11, whole genome shotgun sequence.</title>
        <authorList>
            <person name="Tuo L."/>
        </authorList>
    </citation>
    <scope>NUCLEOTIDE SEQUENCE [LARGE SCALE GENOMIC DNA]</scope>
    <source>
        <strain evidence="4 5">N5BH11</strain>
    </source>
</reference>
<dbReference type="GO" id="GO:0016747">
    <property type="term" value="F:acyltransferase activity, transferring groups other than amino-acyl groups"/>
    <property type="evidence" value="ECO:0007669"/>
    <property type="project" value="InterPro"/>
</dbReference>